<feature type="binding site" evidence="4">
    <location>
        <position position="125"/>
    </location>
    <ligand>
        <name>NAD(+)</name>
        <dbReference type="ChEBI" id="CHEBI:57540"/>
    </ligand>
</feature>
<dbReference type="EMBL" id="QSFS01000010">
    <property type="protein sequence ID" value="RHA68914.1"/>
    <property type="molecule type" value="Genomic_DNA"/>
</dbReference>
<evidence type="ECO:0000313" key="7">
    <source>
        <dbReference type="EMBL" id="RHA68914.1"/>
    </source>
</evidence>
<dbReference type="SUPFAM" id="SSF56796">
    <property type="entry name" value="Dehydroquinate synthase-like"/>
    <property type="match status" value="1"/>
</dbReference>
<protein>
    <submittedName>
        <fullName evidence="6">Iron-containing alcohol dehydrogenase</fullName>
    </submittedName>
</protein>
<keyword evidence="4" id="KW-0520">NAD</keyword>
<dbReference type="PANTHER" id="PTHR43616">
    <property type="entry name" value="GLYCEROL DEHYDROGENASE"/>
    <property type="match status" value="1"/>
</dbReference>
<dbReference type="GO" id="GO:0016614">
    <property type="term" value="F:oxidoreductase activity, acting on CH-OH group of donors"/>
    <property type="evidence" value="ECO:0007669"/>
    <property type="project" value="InterPro"/>
</dbReference>
<organism evidence="6 8">
    <name type="scientific">Dorea formicigenerans</name>
    <dbReference type="NCBI Taxonomy" id="39486"/>
    <lineage>
        <taxon>Bacteria</taxon>
        <taxon>Bacillati</taxon>
        <taxon>Bacillota</taxon>
        <taxon>Clostridia</taxon>
        <taxon>Lachnospirales</taxon>
        <taxon>Lachnospiraceae</taxon>
        <taxon>Dorea</taxon>
    </lineage>
</organism>
<dbReference type="PIRSF" id="PIRSF000112">
    <property type="entry name" value="Glycerol_dehydrogenase"/>
    <property type="match status" value="1"/>
</dbReference>
<evidence type="ECO:0000256" key="4">
    <source>
        <dbReference type="PIRSR" id="PIRSR000112-3"/>
    </source>
</evidence>
<dbReference type="GO" id="GO:0046872">
    <property type="term" value="F:metal ion binding"/>
    <property type="evidence" value="ECO:0007669"/>
    <property type="project" value="UniProtKB-KW"/>
</dbReference>
<evidence type="ECO:0000313" key="6">
    <source>
        <dbReference type="EMBL" id="RGW50537.1"/>
    </source>
</evidence>
<reference evidence="8 9" key="1">
    <citation type="submission" date="2018-08" db="EMBL/GenBank/DDBJ databases">
        <title>A genome reference for cultivated species of the human gut microbiota.</title>
        <authorList>
            <person name="Zou Y."/>
            <person name="Xue W."/>
            <person name="Luo G."/>
        </authorList>
    </citation>
    <scope>NUCLEOTIDE SEQUENCE [LARGE SCALE GENOMIC DNA]</scope>
    <source>
        <strain evidence="6 8">AF12-11</strain>
        <strain evidence="7 9">AM42-8</strain>
    </source>
</reference>
<feature type="binding site" evidence="4">
    <location>
        <begin position="94"/>
        <end position="98"/>
    </location>
    <ligand>
        <name>NAD(+)</name>
        <dbReference type="ChEBI" id="CHEBI:57540"/>
    </ligand>
</feature>
<gene>
    <name evidence="7" type="ORF">DW924_10340</name>
    <name evidence="6" type="ORF">DWV67_13285</name>
</gene>
<dbReference type="Gene3D" id="3.40.50.1970">
    <property type="match status" value="1"/>
</dbReference>
<dbReference type="InterPro" id="IPR001670">
    <property type="entry name" value="ADH_Fe/GldA"/>
</dbReference>
<name>A0A395XJ20_9FIRM</name>
<comment type="caution">
    <text evidence="6">The sequence shown here is derived from an EMBL/GenBank/DDBJ whole genome shotgun (WGS) entry which is preliminary data.</text>
</comment>
<dbReference type="Proteomes" id="UP000266376">
    <property type="component" value="Unassembled WGS sequence"/>
</dbReference>
<dbReference type="InterPro" id="IPR016205">
    <property type="entry name" value="Glycerol_DH"/>
</dbReference>
<accession>A0A395XJ20</accession>
<dbReference type="EMBL" id="QSAJ01000040">
    <property type="protein sequence ID" value="RGW50537.1"/>
    <property type="molecule type" value="Genomic_DNA"/>
</dbReference>
<dbReference type="PANTHER" id="PTHR43616:SF3">
    <property type="entry name" value="HYDROXYCARBOXYLATE DEHYDROGENASE A"/>
    <property type="match status" value="1"/>
</dbReference>
<keyword evidence="1 3" id="KW-0479">Metal-binding</keyword>
<dbReference type="Proteomes" id="UP000285642">
    <property type="component" value="Unassembled WGS sequence"/>
</dbReference>
<feature type="binding site" evidence="4">
    <location>
        <position position="127"/>
    </location>
    <ligand>
        <name>NAD(+)</name>
        <dbReference type="ChEBI" id="CHEBI:57540"/>
    </ligand>
</feature>
<evidence type="ECO:0000256" key="2">
    <source>
        <dbReference type="ARBA" id="ARBA00023002"/>
    </source>
</evidence>
<dbReference type="RefSeq" id="WP_118364761.1">
    <property type="nucleotide sequence ID" value="NZ_QSFS01000010.1"/>
</dbReference>
<sequence>MDSYRFGAGRYIQEENALDYCGEEIKRYGCKAYVIGGNMAINVTEKRMCESFAKSELEYCIEKFSGYPSIQKIEELKNSVKETSCDVIVGVGGGRIMDLVKATAFELGVPIVAIPTQAATCAAYSPLSVLYTPEGHSDKYIHFEYEVNAIIVDDKVMLTQTPRLLAAGILDGMAKYIEIATLHPQVLDENTPIAQNSAFYMAKYTYDVLKQKGEKAVADLKAGIWTKDLHDIIYVNIALTGIVSALMQGKGQTALGHAFNNALHRDFLEYIKKWLHGEGVALGLLAQLVYNEKEDQVEELKQLMMKFHMPCSLADIGLSINDENFDKLYQRLCTFPFMTHDRKHEELLKEAINSLGEWKNDIKGNE</sequence>
<evidence type="ECO:0000313" key="9">
    <source>
        <dbReference type="Proteomes" id="UP000285642"/>
    </source>
</evidence>
<dbReference type="AlphaFoldDB" id="A0A395XJ20"/>
<evidence type="ECO:0000259" key="5">
    <source>
        <dbReference type="Pfam" id="PF00465"/>
    </source>
</evidence>
<proteinExistence type="predicted"/>
<dbReference type="CDD" id="cd08550">
    <property type="entry name" value="GlyDH-like"/>
    <property type="match status" value="1"/>
</dbReference>
<evidence type="ECO:0000256" key="3">
    <source>
        <dbReference type="PIRSR" id="PIRSR000112-1"/>
    </source>
</evidence>
<keyword evidence="2" id="KW-0560">Oxidoreductase</keyword>
<feature type="binding site" evidence="3">
    <location>
        <position position="257"/>
    </location>
    <ligand>
        <name>glycerol</name>
        <dbReference type="ChEBI" id="CHEBI:17754"/>
    </ligand>
</feature>
<dbReference type="Pfam" id="PF00465">
    <property type="entry name" value="Fe-ADH"/>
    <property type="match status" value="1"/>
</dbReference>
<feature type="binding site" evidence="3">
    <location>
        <position position="276"/>
    </location>
    <ligand>
        <name>glycerol</name>
        <dbReference type="ChEBI" id="CHEBI:17754"/>
    </ligand>
</feature>
<feature type="binding site" evidence="4">
    <location>
        <position position="131"/>
    </location>
    <ligand>
        <name>NAD(+)</name>
        <dbReference type="ChEBI" id="CHEBI:57540"/>
    </ligand>
</feature>
<evidence type="ECO:0000313" key="8">
    <source>
        <dbReference type="Proteomes" id="UP000266376"/>
    </source>
</evidence>
<dbReference type="Gene3D" id="1.20.1090.10">
    <property type="entry name" value="Dehydroquinate synthase-like - alpha domain"/>
    <property type="match status" value="1"/>
</dbReference>
<keyword evidence="3" id="KW-0862">Zinc</keyword>
<feature type="domain" description="Alcohol dehydrogenase iron-type/glycerol dehydrogenase GldA" evidence="5">
    <location>
        <begin position="10"/>
        <end position="149"/>
    </location>
</feature>
<comment type="cofactor">
    <cofactor evidence="3">
        <name>Zn(2+)</name>
        <dbReference type="ChEBI" id="CHEBI:29105"/>
    </cofactor>
    <text evidence="3">Binds 1 zinc ion per subunit.</text>
</comment>
<evidence type="ECO:0000256" key="1">
    <source>
        <dbReference type="ARBA" id="ARBA00022723"/>
    </source>
</evidence>
<feature type="binding site" evidence="3">
    <location>
        <position position="171"/>
    </location>
    <ligand>
        <name>glycerol</name>
        <dbReference type="ChEBI" id="CHEBI:17754"/>
    </ligand>
</feature>